<comment type="caution">
    <text evidence="12">The sequence shown here is derived from an EMBL/GenBank/DDBJ whole genome shotgun (WGS) entry which is preliminary data.</text>
</comment>
<comment type="cofactor">
    <cofactor evidence="1">
        <name>Mn(2+)</name>
        <dbReference type="ChEBI" id="CHEBI:29035"/>
    </cofactor>
</comment>
<evidence type="ECO:0000256" key="7">
    <source>
        <dbReference type="ARBA" id="ARBA00022912"/>
    </source>
</evidence>
<dbReference type="GO" id="GO:0046872">
    <property type="term" value="F:metal ion binding"/>
    <property type="evidence" value="ECO:0007669"/>
    <property type="project" value="UniProtKB-KW"/>
</dbReference>
<evidence type="ECO:0000313" key="12">
    <source>
        <dbReference type="EMBL" id="KAF6020919.1"/>
    </source>
</evidence>
<dbReference type="Gene3D" id="3.60.40.10">
    <property type="entry name" value="PPM-type phosphatase domain"/>
    <property type="match status" value="2"/>
</dbReference>
<evidence type="ECO:0000256" key="1">
    <source>
        <dbReference type="ARBA" id="ARBA00001936"/>
    </source>
</evidence>
<keyword evidence="4" id="KW-0479">Metal-binding</keyword>
<dbReference type="InterPro" id="IPR000222">
    <property type="entry name" value="PP2C_BS"/>
</dbReference>
<dbReference type="GO" id="GO:0004722">
    <property type="term" value="F:protein serine/threonine phosphatase activity"/>
    <property type="evidence" value="ECO:0007669"/>
    <property type="project" value="UniProtKB-EC"/>
</dbReference>
<feature type="domain" description="PPM-type phosphatase" evidence="11">
    <location>
        <begin position="61"/>
        <end position="486"/>
    </location>
</feature>
<sequence length="528" mass="58166">MLQYFTQIVYQKKEYAISSFYIIIWVTLYNKSYTNEVIMGAYQSTPVTKCESVDSENSRVRYGASSMQGWRRTQEDALNCCPDFDTETESMLYAVYDGHGGSEVAEYCSKHFPDFIKQLDEYKKNSIEEALIKGFIEFDRHLTLDETVQQLKELANRPESPVPPNVLKLAKTQAVDEDETANLLEDASTPIEEVLHKLTNGAVKAPTNTETSSSKTEETAADSSAQAGSSSSEAAGSCGSQAATAGSSGISSLKMDTSSDSSESSEEEYNEEPDSDSEEDGEEEDLEEMKVSQEMAIKFTQSDEYVELPGSDSGCTACLALIRDNKLYVANAGDSRCVLSRSGKAIDMSVDHKPEDAVEKERIDKAGGFVTLDGRVNGNLNLSRAIGDHNYKRNRALELKEQMITPLPDVQIQTLTPNDDFIIVACDGIWNSLSSQQCVDFVKEKLERGDKISQICEDLFHSVLAEDTVDGDGTGCDNMTCIIIDLQKSTRPDPKNHRTSSTGFDHTISDDIPSQGAEEPPTKKPKQL</sequence>
<evidence type="ECO:0000256" key="8">
    <source>
        <dbReference type="ARBA" id="ARBA00023211"/>
    </source>
</evidence>
<comment type="similarity">
    <text evidence="2 9">Belongs to the PP2C family.</text>
</comment>
<evidence type="ECO:0000256" key="2">
    <source>
        <dbReference type="ARBA" id="ARBA00006702"/>
    </source>
</evidence>
<gene>
    <name evidence="12" type="ORF">EB796_020722</name>
</gene>
<feature type="region of interest" description="Disordered" evidence="10">
    <location>
        <begin position="490"/>
        <end position="528"/>
    </location>
</feature>
<evidence type="ECO:0000313" key="13">
    <source>
        <dbReference type="Proteomes" id="UP000593567"/>
    </source>
</evidence>
<accession>A0A7J7J3Z9</accession>
<feature type="compositionally biased region" description="Polar residues" evidence="10">
    <location>
        <begin position="244"/>
        <end position="255"/>
    </location>
</feature>
<dbReference type="PANTHER" id="PTHR13832">
    <property type="entry name" value="PROTEIN PHOSPHATASE 2C"/>
    <property type="match status" value="1"/>
</dbReference>
<dbReference type="InterPro" id="IPR015655">
    <property type="entry name" value="PP2C"/>
</dbReference>
<dbReference type="Pfam" id="PF00481">
    <property type="entry name" value="PP2C"/>
    <property type="match status" value="2"/>
</dbReference>
<evidence type="ECO:0000256" key="4">
    <source>
        <dbReference type="ARBA" id="ARBA00022723"/>
    </source>
</evidence>
<feature type="compositionally biased region" description="Low complexity" evidence="10">
    <location>
        <begin position="221"/>
        <end position="243"/>
    </location>
</feature>
<name>A0A7J7J3Z9_BUGNE</name>
<dbReference type="SUPFAM" id="SSF81606">
    <property type="entry name" value="PP2C-like"/>
    <property type="match status" value="1"/>
</dbReference>
<reference evidence="12" key="1">
    <citation type="submission" date="2020-06" db="EMBL/GenBank/DDBJ databases">
        <title>Draft genome of Bugula neritina, a colonial animal packing powerful symbionts and potential medicines.</title>
        <authorList>
            <person name="Rayko M."/>
        </authorList>
    </citation>
    <scope>NUCLEOTIDE SEQUENCE [LARGE SCALE GENOMIC DNA]</scope>
    <source>
        <strain evidence="12">Kwan_BN1</strain>
    </source>
</reference>
<keyword evidence="8" id="KW-0464">Manganese</keyword>
<dbReference type="AlphaFoldDB" id="A0A7J7J3Z9"/>
<organism evidence="12 13">
    <name type="scientific">Bugula neritina</name>
    <name type="common">Brown bryozoan</name>
    <name type="synonym">Sertularia neritina</name>
    <dbReference type="NCBI Taxonomy" id="10212"/>
    <lineage>
        <taxon>Eukaryota</taxon>
        <taxon>Metazoa</taxon>
        <taxon>Spiralia</taxon>
        <taxon>Lophotrochozoa</taxon>
        <taxon>Bryozoa</taxon>
        <taxon>Gymnolaemata</taxon>
        <taxon>Cheilostomatida</taxon>
        <taxon>Flustrina</taxon>
        <taxon>Buguloidea</taxon>
        <taxon>Bugulidae</taxon>
        <taxon>Bugula</taxon>
    </lineage>
</organism>
<evidence type="ECO:0000259" key="11">
    <source>
        <dbReference type="PROSITE" id="PS51746"/>
    </source>
</evidence>
<feature type="compositionally biased region" description="Acidic residues" evidence="10">
    <location>
        <begin position="263"/>
        <end position="287"/>
    </location>
</feature>
<feature type="region of interest" description="Disordered" evidence="10">
    <location>
        <begin position="197"/>
        <end position="289"/>
    </location>
</feature>
<evidence type="ECO:0000256" key="10">
    <source>
        <dbReference type="SAM" id="MobiDB-lite"/>
    </source>
</evidence>
<dbReference type="EC" id="3.1.3.16" evidence="3"/>
<keyword evidence="7 9" id="KW-0904">Protein phosphatase</keyword>
<evidence type="ECO:0000256" key="5">
    <source>
        <dbReference type="ARBA" id="ARBA00022801"/>
    </source>
</evidence>
<evidence type="ECO:0000256" key="6">
    <source>
        <dbReference type="ARBA" id="ARBA00022842"/>
    </source>
</evidence>
<keyword evidence="13" id="KW-1185">Reference proteome</keyword>
<dbReference type="PROSITE" id="PS01032">
    <property type="entry name" value="PPM_1"/>
    <property type="match status" value="1"/>
</dbReference>
<proteinExistence type="inferred from homology"/>
<evidence type="ECO:0000256" key="9">
    <source>
        <dbReference type="RuleBase" id="RU003465"/>
    </source>
</evidence>
<dbReference type="CDD" id="cd00143">
    <property type="entry name" value="PP2Cc"/>
    <property type="match status" value="1"/>
</dbReference>
<keyword evidence="6" id="KW-0460">Magnesium</keyword>
<dbReference type="InterPro" id="IPR001932">
    <property type="entry name" value="PPM-type_phosphatase-like_dom"/>
</dbReference>
<dbReference type="PROSITE" id="PS51746">
    <property type="entry name" value="PPM_2"/>
    <property type="match status" value="1"/>
</dbReference>
<dbReference type="SMART" id="SM00332">
    <property type="entry name" value="PP2Cc"/>
    <property type="match status" value="1"/>
</dbReference>
<protein>
    <recommendedName>
        <fullName evidence="3">protein-serine/threonine phosphatase</fullName>
        <ecNumber evidence="3">3.1.3.16</ecNumber>
    </recommendedName>
</protein>
<dbReference type="EMBL" id="VXIV02003140">
    <property type="protein sequence ID" value="KAF6020919.1"/>
    <property type="molecule type" value="Genomic_DNA"/>
</dbReference>
<keyword evidence="5 9" id="KW-0378">Hydrolase</keyword>
<dbReference type="OrthoDB" id="10264738at2759"/>
<evidence type="ECO:0000256" key="3">
    <source>
        <dbReference type="ARBA" id="ARBA00013081"/>
    </source>
</evidence>
<dbReference type="PANTHER" id="PTHR13832:SF803">
    <property type="entry name" value="PROTEIN PHOSPHATASE 1G"/>
    <property type="match status" value="1"/>
</dbReference>
<dbReference type="InterPro" id="IPR036457">
    <property type="entry name" value="PPM-type-like_dom_sf"/>
</dbReference>
<dbReference type="Proteomes" id="UP000593567">
    <property type="component" value="Unassembled WGS sequence"/>
</dbReference>